<evidence type="ECO:0000313" key="3">
    <source>
        <dbReference type="Proteomes" id="UP000323994"/>
    </source>
</evidence>
<organism evidence="2 3">
    <name type="scientific">Dyadobacter flavalbus</name>
    <dbReference type="NCBI Taxonomy" id="2579942"/>
    <lineage>
        <taxon>Bacteria</taxon>
        <taxon>Pseudomonadati</taxon>
        <taxon>Bacteroidota</taxon>
        <taxon>Cytophagia</taxon>
        <taxon>Cytophagales</taxon>
        <taxon>Spirosomataceae</taxon>
        <taxon>Dyadobacter</taxon>
    </lineage>
</organism>
<evidence type="ECO:0000313" key="2">
    <source>
        <dbReference type="EMBL" id="KAA6438952.1"/>
    </source>
</evidence>
<feature type="region of interest" description="Disordered" evidence="1">
    <location>
        <begin position="67"/>
        <end position="118"/>
    </location>
</feature>
<dbReference type="AlphaFoldDB" id="A0A5M8QY88"/>
<dbReference type="RefSeq" id="WP_139012848.1">
    <property type="nucleotide sequence ID" value="NZ_VBSN01000040.1"/>
</dbReference>
<protein>
    <submittedName>
        <fullName evidence="2">Uncharacterized protein</fullName>
    </submittedName>
</protein>
<keyword evidence="3" id="KW-1185">Reference proteome</keyword>
<dbReference type="OrthoDB" id="965672at2"/>
<sequence length="118" mass="13248">MNKKYVIQAFELNLKGRFDVLLRYYGDTLFQVPAQIMVSQIKDELGITLTEQSIYTLKKRIKRASVSLPAQGSGTPTPTLPKQSPLFAPPDKDWGSIVENATKQPKGEKDQGLDFTDF</sequence>
<feature type="compositionally biased region" description="Polar residues" evidence="1">
    <location>
        <begin position="68"/>
        <end position="82"/>
    </location>
</feature>
<evidence type="ECO:0000256" key="1">
    <source>
        <dbReference type="SAM" id="MobiDB-lite"/>
    </source>
</evidence>
<gene>
    <name evidence="2" type="ORF">FEM33_15050</name>
</gene>
<proteinExistence type="predicted"/>
<dbReference type="Proteomes" id="UP000323994">
    <property type="component" value="Unassembled WGS sequence"/>
</dbReference>
<dbReference type="EMBL" id="VBSN01000040">
    <property type="protein sequence ID" value="KAA6438952.1"/>
    <property type="molecule type" value="Genomic_DNA"/>
</dbReference>
<accession>A0A5M8QY88</accession>
<comment type="caution">
    <text evidence="2">The sequence shown here is derived from an EMBL/GenBank/DDBJ whole genome shotgun (WGS) entry which is preliminary data.</text>
</comment>
<name>A0A5M8QY88_9BACT</name>
<reference evidence="2 3" key="1">
    <citation type="submission" date="2019-05" db="EMBL/GenBank/DDBJ databases">
        <authorList>
            <person name="Qu J.-H."/>
        </authorList>
    </citation>
    <scope>NUCLEOTIDE SEQUENCE [LARGE SCALE GENOMIC DNA]</scope>
    <source>
        <strain evidence="2 3">NS28</strain>
    </source>
</reference>